<evidence type="ECO:0000313" key="3">
    <source>
        <dbReference type="Proteomes" id="UP001632037"/>
    </source>
</evidence>
<proteinExistence type="predicted"/>
<name>A0ABD3FY28_9STRA</name>
<feature type="region of interest" description="Disordered" evidence="1">
    <location>
        <begin position="46"/>
        <end position="68"/>
    </location>
</feature>
<evidence type="ECO:0000313" key="2">
    <source>
        <dbReference type="EMBL" id="KAL3670554.1"/>
    </source>
</evidence>
<dbReference type="EMBL" id="JBIMZQ010000007">
    <property type="protein sequence ID" value="KAL3670554.1"/>
    <property type="molecule type" value="Genomic_DNA"/>
</dbReference>
<feature type="compositionally biased region" description="Polar residues" evidence="1">
    <location>
        <begin position="49"/>
        <end position="68"/>
    </location>
</feature>
<evidence type="ECO:0000256" key="1">
    <source>
        <dbReference type="SAM" id="MobiDB-lite"/>
    </source>
</evidence>
<accession>A0ABD3FY28</accession>
<gene>
    <name evidence="2" type="ORF">V7S43_004868</name>
</gene>
<dbReference type="Proteomes" id="UP001632037">
    <property type="component" value="Unassembled WGS sequence"/>
</dbReference>
<protein>
    <recommendedName>
        <fullName evidence="4">FLZ-type domain-containing protein</fullName>
    </recommendedName>
</protein>
<keyword evidence="3" id="KW-1185">Reference proteome</keyword>
<organism evidence="2 3">
    <name type="scientific">Phytophthora oleae</name>
    <dbReference type="NCBI Taxonomy" id="2107226"/>
    <lineage>
        <taxon>Eukaryota</taxon>
        <taxon>Sar</taxon>
        <taxon>Stramenopiles</taxon>
        <taxon>Oomycota</taxon>
        <taxon>Peronosporomycetes</taxon>
        <taxon>Peronosporales</taxon>
        <taxon>Peronosporaceae</taxon>
        <taxon>Phytophthora</taxon>
    </lineage>
</organism>
<evidence type="ECO:0008006" key="4">
    <source>
        <dbReference type="Google" id="ProtNLM"/>
    </source>
</evidence>
<dbReference type="AlphaFoldDB" id="A0ABD3FY28"/>
<sequence>MALVCGEDHRVLMTNRMATTSRRVNLASLRDTMHSNRPAVGALRLKSLPKSNQSTPDSTDPTRPQEPSTSWKAAVASSFHLLGRRQAQTRLSPVNCKSSATRAGAAPRTLTTLANLKLQAQIKGVKMGLRDSTRKLLRRFGARDKRQQEEVEQLQPVALAGASKRSTNRSELCSSFATTAVTREELEGRRKAVSEGSANWEQCGMCTRSFVAGTSRYAGFCSLDCKSAALYSQSARVYRGRYRAEKNSEQAAK</sequence>
<comment type="caution">
    <text evidence="2">The sequence shown here is derived from an EMBL/GenBank/DDBJ whole genome shotgun (WGS) entry which is preliminary data.</text>
</comment>
<reference evidence="2 3" key="1">
    <citation type="submission" date="2024-09" db="EMBL/GenBank/DDBJ databases">
        <title>Genome sequencing and assembly of Phytophthora oleae, isolate VK10A, causative agent of rot of olive drupes.</title>
        <authorList>
            <person name="Conti Taguali S."/>
            <person name="Riolo M."/>
            <person name="La Spada F."/>
            <person name="Cacciola S.O."/>
            <person name="Dionisio G."/>
        </authorList>
    </citation>
    <scope>NUCLEOTIDE SEQUENCE [LARGE SCALE GENOMIC DNA]</scope>
    <source>
        <strain evidence="2 3">VK10A</strain>
    </source>
</reference>